<reference evidence="3" key="2">
    <citation type="submission" date="2022-06" db="UniProtKB">
        <authorList>
            <consortium name="EnsemblMetazoa"/>
        </authorList>
    </citation>
    <scope>IDENTIFICATION</scope>
    <source>
        <strain evidence="3">PS312</strain>
    </source>
</reference>
<protein>
    <submittedName>
        <fullName evidence="3">Uncharacterized protein</fullName>
    </submittedName>
</protein>
<reference evidence="4" key="1">
    <citation type="journal article" date="2008" name="Nat. Genet.">
        <title>The Pristionchus pacificus genome provides a unique perspective on nematode lifestyle and parasitism.</title>
        <authorList>
            <person name="Dieterich C."/>
            <person name="Clifton S.W."/>
            <person name="Schuster L.N."/>
            <person name="Chinwalla A."/>
            <person name="Delehaunty K."/>
            <person name="Dinkelacker I."/>
            <person name="Fulton L."/>
            <person name="Fulton R."/>
            <person name="Godfrey J."/>
            <person name="Minx P."/>
            <person name="Mitreva M."/>
            <person name="Roeseler W."/>
            <person name="Tian H."/>
            <person name="Witte H."/>
            <person name="Yang S.P."/>
            <person name="Wilson R.K."/>
            <person name="Sommer R.J."/>
        </authorList>
    </citation>
    <scope>NUCLEOTIDE SEQUENCE [LARGE SCALE GENOMIC DNA]</scope>
    <source>
        <strain evidence="4">PS312</strain>
    </source>
</reference>
<feature type="compositionally biased region" description="Basic and acidic residues" evidence="1">
    <location>
        <begin position="1386"/>
        <end position="1400"/>
    </location>
</feature>
<keyword evidence="2" id="KW-0812">Transmembrane</keyword>
<sequence length="1489" mass="169281">MFKFSFHLFILRLISHPEWFTLQSFLDLRMRILRCVHRLLFMTLFLIGLIAQYGLADAPVACDQSLIEKTTTDVILDVTRSIKLSCPPDKLLKIGDNAWRMLECDSEGWFEPGFGNAKIKATDSIKASCISKNCHPRLINKLGYIEENMDDGKYLKDIACKSNIEEMLITFESYSRIHSKISCDNANGWKNEAGISMFAANSEFTVECIEKTCDKNRLTGMAQIDFESGPPATIKCRNPQEVLLIDDAFFNKITCEKRKKWKEGNFEIEGHQFKVDCVVKACHKNLLDKIDPEIVDKSAPNKLRCKDKAKELRTKFGWRHNDEFVCDISRGWLTKTNGVEEKIAGADARIEVLCVYKTCDESLIVTPDPQKLVIRLINNNVELSCTGTDLLEVDRQFYDKLICIKSALHNEWRTYEKTNSSPRNIVKIGRSTRETLKVYCVEQECHRDLLTLGEGVKRIEKSSLTCDDSSMKLHIKGTSIYAAQLTCSLVSGWTDGTITVKSNTDELSVECIGEVCDKRNIVANPEVSHREPNNKLKHNHVVCANSKRTLYISNKLHDSVWCEERLGWRSESGLLNIGSKDKIRIECRIKGKTKCDQMYINGDMNELDFDFPPKSAEVVAASDMERNAIEKERLSRKVLTCKKSKYLRANDHYPLNNRLHCKIARNLWEELTLPIKEDSKVKVECVELMKKTREITCTKHKSDTGEDAPRVLIHNNKKYTTLRCSLFLGWLDEKGVLIANSDTKITVSCEEYCLFEYANSPRKNERIKSTVKNGELRLETVDKIFAIQPINADRPIKHPADLITCTYRGGWMVNGVQIYAWTQHHKLKVERTEVCKFKHAPGLLFDRKERHLKCRFGWTLTVKGVPSPPLKCDPYPGWHDYEEKYSRVTRHQHDRFIELDTNCTQIVEACEGRRVKIARTVEKLGPGVYNCKNTKLSDPNNAMTLNGRFVHSELLCDSGRGWTDSDGNWLANANDMAKISCENTKCKASYGDCAASPKLLPGYACTYKDFDDSPDPNIRFCNNEKQIHFNGDTAVNGLRCGDNGSWHEIDDTSKTPIVKDPKDVLCVRKRCTKCHRPRIIYPDGYETTEALFEQGSSDTCSTARCPDNLWLVRIGRNDVEYAGEVVCSSNEDSYGKWILDDDKSVVEKAICIDQVKSCAISFKSSSGSWQGCEVRVDGSKETCECPNGMTLFYKQKDELAFRRSKVVNLECDRKRGWIVRWGGEEVAQINKSDIVICAYENPLQLTTTTRKTPITKIKTACDICPSLANMLQQCDTCSQKTLDINLENSADNEKCIAKSGISGQFLTELQGEIKGFLECAKSDKVWKHNGKEIGKFAALRVEKEEPIIEYGHIFLGLACLVILSIILFILYKVFISVRNPENPDLHCSDSHLKSNRDKTSKNNAETPEDVVVEAASKSRNLIADLKVENSSLKRKMEIISTHLEKEKESNCSLLIEVRDLTLSHEKTLAELEALRQSLSTTTRIRKKMK</sequence>
<evidence type="ECO:0000256" key="1">
    <source>
        <dbReference type="SAM" id="MobiDB-lite"/>
    </source>
</evidence>
<accession>A0A8R1YKN6</accession>
<evidence type="ECO:0000313" key="3">
    <source>
        <dbReference type="EnsemblMetazoa" id="PPA22446.1"/>
    </source>
</evidence>
<organism evidence="3 4">
    <name type="scientific">Pristionchus pacificus</name>
    <name type="common">Parasitic nematode worm</name>
    <dbReference type="NCBI Taxonomy" id="54126"/>
    <lineage>
        <taxon>Eukaryota</taxon>
        <taxon>Metazoa</taxon>
        <taxon>Ecdysozoa</taxon>
        <taxon>Nematoda</taxon>
        <taxon>Chromadorea</taxon>
        <taxon>Rhabditida</taxon>
        <taxon>Rhabditina</taxon>
        <taxon>Diplogasteromorpha</taxon>
        <taxon>Diplogasteroidea</taxon>
        <taxon>Neodiplogasteridae</taxon>
        <taxon>Pristionchus</taxon>
    </lineage>
</organism>
<name>A0A2A6CFN5_PRIPA</name>
<dbReference type="EnsemblMetazoa" id="PPA22446.1">
    <property type="protein sequence ID" value="PPA22446.1"/>
    <property type="gene ID" value="WBGene00112000"/>
</dbReference>
<gene>
    <name evidence="3" type="primary">WBGene00112000</name>
</gene>
<dbReference type="Proteomes" id="UP000005239">
    <property type="component" value="Unassembled WGS sequence"/>
</dbReference>
<keyword evidence="4" id="KW-1185">Reference proteome</keyword>
<keyword evidence="2" id="KW-1133">Transmembrane helix</keyword>
<feature type="region of interest" description="Disordered" evidence="1">
    <location>
        <begin position="1386"/>
        <end position="1407"/>
    </location>
</feature>
<accession>A0A2A6CFN5</accession>
<keyword evidence="2" id="KW-0472">Membrane</keyword>
<evidence type="ECO:0000313" key="4">
    <source>
        <dbReference type="Proteomes" id="UP000005239"/>
    </source>
</evidence>
<evidence type="ECO:0000256" key="2">
    <source>
        <dbReference type="SAM" id="Phobius"/>
    </source>
</evidence>
<proteinExistence type="predicted"/>
<feature type="transmembrane region" description="Helical" evidence="2">
    <location>
        <begin position="1350"/>
        <end position="1371"/>
    </location>
</feature>